<dbReference type="AlphaFoldDB" id="A0A2W4RCH7"/>
<accession>A0A2W4RCH7</accession>
<gene>
    <name evidence="2" type="ORF">DM484_14580</name>
</gene>
<feature type="compositionally biased region" description="Acidic residues" evidence="1">
    <location>
        <begin position="91"/>
        <end position="105"/>
    </location>
</feature>
<dbReference type="EMBL" id="QJPH01000334">
    <property type="protein sequence ID" value="PZN77548.1"/>
    <property type="molecule type" value="Genomic_DNA"/>
</dbReference>
<evidence type="ECO:0000313" key="3">
    <source>
        <dbReference type="Proteomes" id="UP000249396"/>
    </source>
</evidence>
<organism evidence="2 3">
    <name type="scientific">Candidatus Methylumidiphilus alinenensis</name>
    <dbReference type="NCBI Taxonomy" id="2202197"/>
    <lineage>
        <taxon>Bacteria</taxon>
        <taxon>Pseudomonadati</taxon>
        <taxon>Pseudomonadota</taxon>
        <taxon>Gammaproteobacteria</taxon>
        <taxon>Methylococcales</taxon>
        <taxon>Candidatus Methylumidiphilus</taxon>
    </lineage>
</organism>
<feature type="compositionally biased region" description="Basic and acidic residues" evidence="1">
    <location>
        <begin position="81"/>
        <end position="90"/>
    </location>
</feature>
<protein>
    <submittedName>
        <fullName evidence="2">Uncharacterized protein</fullName>
    </submittedName>
</protein>
<evidence type="ECO:0000313" key="2">
    <source>
        <dbReference type="EMBL" id="PZN77548.1"/>
    </source>
</evidence>
<dbReference type="Pfam" id="PF20549">
    <property type="entry name" value="DUF6763"/>
    <property type="match status" value="1"/>
</dbReference>
<name>A0A2W4RCH7_9GAMM</name>
<dbReference type="Proteomes" id="UP000249396">
    <property type="component" value="Unassembled WGS sequence"/>
</dbReference>
<feature type="region of interest" description="Disordered" evidence="1">
    <location>
        <begin position="76"/>
        <end position="105"/>
    </location>
</feature>
<dbReference type="InterPro" id="IPR046651">
    <property type="entry name" value="DUF6763"/>
</dbReference>
<evidence type="ECO:0000256" key="1">
    <source>
        <dbReference type="SAM" id="MobiDB-lite"/>
    </source>
</evidence>
<proteinExistence type="predicted"/>
<sequence length="105" mass="12218">MMSLADPILENWYKDADADRIFRVVAIDVDNDSIEVQYLNGDLGEYETATWEDSSFYPIEPPEDWSAPFDHVEIDDMGYSDPDRHGRDLDDMSLEDILDDEEHEE</sequence>
<reference evidence="2 3" key="1">
    <citation type="journal article" date="2018" name="Aquat. Microb. Ecol.">
        <title>Gammaproteobacterial methanotrophs dominate.</title>
        <authorList>
            <person name="Rissanen A.J."/>
            <person name="Saarenheimo J."/>
            <person name="Tiirola M."/>
            <person name="Peura S."/>
            <person name="Aalto S.L."/>
            <person name="Karvinen A."/>
            <person name="Nykanen H."/>
        </authorList>
    </citation>
    <scope>NUCLEOTIDE SEQUENCE [LARGE SCALE GENOMIC DNA]</scope>
    <source>
        <strain evidence="2">AMbin10</strain>
    </source>
</reference>
<comment type="caution">
    <text evidence="2">The sequence shown here is derived from an EMBL/GenBank/DDBJ whole genome shotgun (WGS) entry which is preliminary data.</text>
</comment>